<evidence type="ECO:0000313" key="11">
    <source>
        <dbReference type="Proteomes" id="UP001515500"/>
    </source>
</evidence>
<dbReference type="PANTHER" id="PTHR14527">
    <property type="entry name" value="PROTEIN MIS12 HOMOLOG"/>
    <property type="match status" value="1"/>
</dbReference>
<evidence type="ECO:0000256" key="7">
    <source>
        <dbReference type="ARBA" id="ARBA00023054"/>
    </source>
</evidence>
<evidence type="ECO:0000256" key="6">
    <source>
        <dbReference type="ARBA" id="ARBA00022838"/>
    </source>
</evidence>
<feature type="coiled-coil region" evidence="10">
    <location>
        <begin position="115"/>
        <end position="149"/>
    </location>
</feature>
<dbReference type="GO" id="GO:0000444">
    <property type="term" value="C:MIS12/MIND type complex"/>
    <property type="evidence" value="ECO:0007669"/>
    <property type="project" value="TreeGrafter"/>
</dbReference>
<dbReference type="Proteomes" id="UP001515500">
    <property type="component" value="Unplaced"/>
</dbReference>
<keyword evidence="8" id="KW-0131">Cell cycle</keyword>
<keyword evidence="6" id="KW-0995">Kinetochore</keyword>
<sequence length="241" mass="27077">MEGSESEAVFDACDLNPQRFINEVLNTSDDLLDGAFQFCLQQASIITGYGEKQSDELAKGVSYLRNMTQGILDKRMNIWEKYCLRHCFSVPEGFLLQKTQDLSVENLSLQEGGSEAELDSQLSSLREKLAAVRKESSELHREIQALEKQASLNNSYDASIAEALQLYEPNSTHEMFQEVRKVASVLQAKAETMQIKRTKDMEPLIAGKINSPSKRQHVFDNHDLTASLDDILGVITVLKNM</sequence>
<keyword evidence="9" id="KW-0137">Centromere</keyword>
<dbReference type="GeneID" id="120255329"/>
<keyword evidence="7 10" id="KW-0175">Coiled coil</keyword>
<comment type="similarity">
    <text evidence="2">Belongs to the mis12 family.</text>
</comment>
<comment type="subcellular location">
    <subcellularLocation>
        <location evidence="1">Chromosome</location>
        <location evidence="1">Centromere</location>
        <location evidence="1">Kinetochore</location>
    </subcellularLocation>
</comment>
<dbReference type="GO" id="GO:0000070">
    <property type="term" value="P:mitotic sister chromatid segregation"/>
    <property type="evidence" value="ECO:0007669"/>
    <property type="project" value="TreeGrafter"/>
</dbReference>
<gene>
    <name evidence="12 13" type="primary">LOC120255329</name>
</gene>
<evidence type="ECO:0000256" key="10">
    <source>
        <dbReference type="SAM" id="Coils"/>
    </source>
</evidence>
<evidence type="ECO:0000256" key="4">
    <source>
        <dbReference type="ARBA" id="ARBA00022618"/>
    </source>
</evidence>
<evidence type="ECO:0000256" key="5">
    <source>
        <dbReference type="ARBA" id="ARBA00022776"/>
    </source>
</evidence>
<dbReference type="Pfam" id="PF05859">
    <property type="entry name" value="Mis12"/>
    <property type="match status" value="1"/>
</dbReference>
<dbReference type="GO" id="GO:0005634">
    <property type="term" value="C:nucleus"/>
    <property type="evidence" value="ECO:0007669"/>
    <property type="project" value="InterPro"/>
</dbReference>
<keyword evidence="11" id="KW-1185">Reference proteome</keyword>
<evidence type="ECO:0000256" key="3">
    <source>
        <dbReference type="ARBA" id="ARBA00022454"/>
    </source>
</evidence>
<name>A0AB40AVU1_DIOCR</name>
<keyword evidence="3" id="KW-0158">Chromosome</keyword>
<keyword evidence="5" id="KW-0498">Mitosis</keyword>
<proteinExistence type="inferred from homology"/>
<dbReference type="GO" id="GO:0051301">
    <property type="term" value="P:cell division"/>
    <property type="evidence" value="ECO:0007669"/>
    <property type="project" value="UniProtKB-KW"/>
</dbReference>
<evidence type="ECO:0000256" key="1">
    <source>
        <dbReference type="ARBA" id="ARBA00004629"/>
    </source>
</evidence>
<reference evidence="12 13" key="1">
    <citation type="submission" date="2025-04" db="UniProtKB">
        <authorList>
            <consortium name="RefSeq"/>
        </authorList>
    </citation>
    <scope>IDENTIFICATION</scope>
</reference>
<evidence type="ECO:0000313" key="13">
    <source>
        <dbReference type="RefSeq" id="XP_039119107.1"/>
    </source>
</evidence>
<keyword evidence="4" id="KW-0132">Cell division</keyword>
<dbReference type="RefSeq" id="XP_039119106.1">
    <property type="nucleotide sequence ID" value="XM_039263172.1"/>
</dbReference>
<dbReference type="RefSeq" id="XP_039119107.1">
    <property type="nucleotide sequence ID" value="XM_039263173.1"/>
</dbReference>
<organism evidence="11 13">
    <name type="scientific">Dioscorea cayennensis subsp. rotundata</name>
    <name type="common">White Guinea yam</name>
    <name type="synonym">Dioscorea rotundata</name>
    <dbReference type="NCBI Taxonomy" id="55577"/>
    <lineage>
        <taxon>Eukaryota</taxon>
        <taxon>Viridiplantae</taxon>
        <taxon>Streptophyta</taxon>
        <taxon>Embryophyta</taxon>
        <taxon>Tracheophyta</taxon>
        <taxon>Spermatophyta</taxon>
        <taxon>Magnoliopsida</taxon>
        <taxon>Liliopsida</taxon>
        <taxon>Dioscoreales</taxon>
        <taxon>Dioscoreaceae</taxon>
        <taxon>Dioscorea</taxon>
    </lineage>
</organism>
<dbReference type="PANTHER" id="PTHR14527:SF2">
    <property type="entry name" value="PROTEIN MIS12 HOMOLOG"/>
    <property type="match status" value="1"/>
</dbReference>
<dbReference type="AlphaFoldDB" id="A0AB40AVU1"/>
<dbReference type="GO" id="GO:0051382">
    <property type="term" value="P:kinetochore assembly"/>
    <property type="evidence" value="ECO:0007669"/>
    <property type="project" value="TreeGrafter"/>
</dbReference>
<evidence type="ECO:0000256" key="2">
    <source>
        <dbReference type="ARBA" id="ARBA00008643"/>
    </source>
</evidence>
<evidence type="ECO:0000313" key="12">
    <source>
        <dbReference type="RefSeq" id="XP_039119106.1"/>
    </source>
</evidence>
<evidence type="ECO:0000256" key="8">
    <source>
        <dbReference type="ARBA" id="ARBA00023306"/>
    </source>
</evidence>
<dbReference type="InterPro" id="IPR008685">
    <property type="entry name" value="Centromere_Mis12"/>
</dbReference>
<protein>
    <submittedName>
        <fullName evidence="12 13">Protein MIS12 homolog isoform X1</fullName>
    </submittedName>
</protein>
<accession>A0AB40AVU1</accession>
<evidence type="ECO:0000256" key="9">
    <source>
        <dbReference type="ARBA" id="ARBA00023328"/>
    </source>
</evidence>